<evidence type="ECO:0000313" key="1">
    <source>
        <dbReference type="EMBL" id="GAA3629228.1"/>
    </source>
</evidence>
<accession>A0ABP7ACU4</accession>
<organism evidence="1 2">
    <name type="scientific">Kineosporia mesophila</name>
    <dbReference type="NCBI Taxonomy" id="566012"/>
    <lineage>
        <taxon>Bacteria</taxon>
        <taxon>Bacillati</taxon>
        <taxon>Actinomycetota</taxon>
        <taxon>Actinomycetes</taxon>
        <taxon>Kineosporiales</taxon>
        <taxon>Kineosporiaceae</taxon>
        <taxon>Kineosporia</taxon>
    </lineage>
</organism>
<reference evidence="2" key="1">
    <citation type="journal article" date="2019" name="Int. J. Syst. Evol. Microbiol.">
        <title>The Global Catalogue of Microorganisms (GCM) 10K type strain sequencing project: providing services to taxonomists for standard genome sequencing and annotation.</title>
        <authorList>
            <consortium name="The Broad Institute Genomics Platform"/>
            <consortium name="The Broad Institute Genome Sequencing Center for Infectious Disease"/>
            <person name="Wu L."/>
            <person name="Ma J."/>
        </authorList>
    </citation>
    <scope>NUCLEOTIDE SEQUENCE [LARGE SCALE GENOMIC DNA]</scope>
    <source>
        <strain evidence="2">JCM 16902</strain>
    </source>
</reference>
<keyword evidence="2" id="KW-1185">Reference proteome</keyword>
<evidence type="ECO:0000313" key="2">
    <source>
        <dbReference type="Proteomes" id="UP001501074"/>
    </source>
</evidence>
<comment type="caution">
    <text evidence="1">The sequence shown here is derived from an EMBL/GenBank/DDBJ whole genome shotgun (WGS) entry which is preliminary data.</text>
</comment>
<dbReference type="RefSeq" id="WP_231484420.1">
    <property type="nucleotide sequence ID" value="NZ_BAAAZO010000010.1"/>
</dbReference>
<evidence type="ECO:0008006" key="3">
    <source>
        <dbReference type="Google" id="ProtNLM"/>
    </source>
</evidence>
<protein>
    <recommendedName>
        <fullName evidence="3">Bacterial CdiA-CT RNAse A domain-containing protein</fullName>
    </recommendedName>
</protein>
<gene>
    <name evidence="1" type="ORF">GCM10022223_53470</name>
</gene>
<proteinExistence type="predicted"/>
<dbReference type="Proteomes" id="UP001501074">
    <property type="component" value="Unassembled WGS sequence"/>
</dbReference>
<name>A0ABP7ACU4_9ACTN</name>
<sequence>MTALATALRQRHDQVVGAATTAGERALNCWEHGWDSVAQGYETASEHLTEIVGELAKVCERAERCAHILQPLHDEHGLTGVADRLDAATAEIGTGLDGVLCQLDEARMTMAATGEEYLTGALHDVIEKIEESGEALSTIQMEIAEEQVSARRGGIFGDAPEGDSPGALAATRTRIVELRRQGHAPQRHGAQITDQQLTDRALWGKDPITGTTTDGATGGIHNYNRNATKFTTDTALVDADTYLRSSEEFKTQERNAAVTLDPRVQVNVPLQQVFGANYHHHIHGIQRTGSKNKPTGDPPGSQQPITIDFTDGTLFALYRKNAAGEYQLITMFPRPKD</sequence>
<dbReference type="EMBL" id="BAAAZO010000010">
    <property type="protein sequence ID" value="GAA3629228.1"/>
    <property type="molecule type" value="Genomic_DNA"/>
</dbReference>